<evidence type="ECO:0000256" key="3">
    <source>
        <dbReference type="ARBA" id="ARBA00023082"/>
    </source>
</evidence>
<dbReference type="Gene3D" id="1.10.10.10">
    <property type="entry name" value="Winged helix-like DNA-binding domain superfamily/Winged helix DNA-binding domain"/>
    <property type="match status" value="1"/>
</dbReference>
<proteinExistence type="inferred from homology"/>
<dbReference type="EMBL" id="JAENIO010000007">
    <property type="protein sequence ID" value="MBK1833305.1"/>
    <property type="molecule type" value="Genomic_DNA"/>
</dbReference>
<dbReference type="InterPro" id="IPR013249">
    <property type="entry name" value="RNA_pol_sigma70_r4_t2"/>
</dbReference>
<keyword evidence="8" id="KW-1185">Reference proteome</keyword>
<dbReference type="GO" id="GO:0016987">
    <property type="term" value="F:sigma factor activity"/>
    <property type="evidence" value="ECO:0007669"/>
    <property type="project" value="UniProtKB-KW"/>
</dbReference>
<evidence type="ECO:0000313" key="7">
    <source>
        <dbReference type="EMBL" id="MBK1833305.1"/>
    </source>
</evidence>
<feature type="domain" description="RNA polymerase sigma-70 region 2" evidence="5">
    <location>
        <begin position="28"/>
        <end position="94"/>
    </location>
</feature>
<dbReference type="Pfam" id="PF08281">
    <property type="entry name" value="Sigma70_r4_2"/>
    <property type="match status" value="1"/>
</dbReference>
<comment type="caution">
    <text evidence="7">The sequence shown here is derived from an EMBL/GenBank/DDBJ whole genome shotgun (WGS) entry which is preliminary data.</text>
</comment>
<dbReference type="InterPro" id="IPR013325">
    <property type="entry name" value="RNA_pol_sigma_r2"/>
</dbReference>
<keyword evidence="2" id="KW-0805">Transcription regulation</keyword>
<dbReference type="InterPro" id="IPR036388">
    <property type="entry name" value="WH-like_DNA-bd_sf"/>
</dbReference>
<evidence type="ECO:0000256" key="2">
    <source>
        <dbReference type="ARBA" id="ARBA00023015"/>
    </source>
</evidence>
<gene>
    <name evidence="7" type="ORF">JIN78_04460</name>
</gene>
<evidence type="ECO:0000313" key="8">
    <source>
        <dbReference type="Proteomes" id="UP000604083"/>
    </source>
</evidence>
<dbReference type="Proteomes" id="UP000604083">
    <property type="component" value="Unassembled WGS sequence"/>
</dbReference>
<dbReference type="SUPFAM" id="SSF88946">
    <property type="entry name" value="Sigma2 domain of RNA polymerase sigma factors"/>
    <property type="match status" value="1"/>
</dbReference>
<name>A0A934RM42_9BACT</name>
<dbReference type="PANTHER" id="PTHR43133:SF51">
    <property type="entry name" value="RNA POLYMERASE SIGMA FACTOR"/>
    <property type="match status" value="1"/>
</dbReference>
<dbReference type="PANTHER" id="PTHR43133">
    <property type="entry name" value="RNA POLYMERASE ECF-TYPE SIGMA FACTO"/>
    <property type="match status" value="1"/>
</dbReference>
<comment type="similarity">
    <text evidence="1">Belongs to the sigma-70 factor family. ECF subfamily.</text>
</comment>
<dbReference type="InterPro" id="IPR039425">
    <property type="entry name" value="RNA_pol_sigma-70-like"/>
</dbReference>
<dbReference type="InterPro" id="IPR014284">
    <property type="entry name" value="RNA_pol_sigma-70_dom"/>
</dbReference>
<keyword evidence="3" id="KW-0731">Sigma factor</keyword>
<dbReference type="InterPro" id="IPR007627">
    <property type="entry name" value="RNA_pol_sigma70_r2"/>
</dbReference>
<dbReference type="InterPro" id="IPR013324">
    <property type="entry name" value="RNA_pol_sigma_r3/r4-like"/>
</dbReference>
<keyword evidence="4" id="KW-0804">Transcription</keyword>
<dbReference type="GO" id="GO:0003677">
    <property type="term" value="F:DNA binding"/>
    <property type="evidence" value="ECO:0007669"/>
    <property type="project" value="InterPro"/>
</dbReference>
<evidence type="ECO:0000259" key="5">
    <source>
        <dbReference type="Pfam" id="PF04542"/>
    </source>
</evidence>
<organism evidence="7 8">
    <name type="scientific">Roseibacillus ishigakijimensis</name>
    <dbReference type="NCBI Taxonomy" id="454146"/>
    <lineage>
        <taxon>Bacteria</taxon>
        <taxon>Pseudomonadati</taxon>
        <taxon>Verrucomicrobiota</taxon>
        <taxon>Verrucomicrobiia</taxon>
        <taxon>Verrucomicrobiales</taxon>
        <taxon>Verrucomicrobiaceae</taxon>
        <taxon>Roseibacillus</taxon>
    </lineage>
</organism>
<evidence type="ECO:0000259" key="6">
    <source>
        <dbReference type="Pfam" id="PF08281"/>
    </source>
</evidence>
<evidence type="ECO:0000256" key="4">
    <source>
        <dbReference type="ARBA" id="ARBA00023163"/>
    </source>
</evidence>
<dbReference type="NCBIfam" id="TIGR02937">
    <property type="entry name" value="sigma70-ECF"/>
    <property type="match status" value="1"/>
</dbReference>
<evidence type="ECO:0000256" key="1">
    <source>
        <dbReference type="ARBA" id="ARBA00010641"/>
    </source>
</evidence>
<accession>A0A934RM42</accession>
<dbReference type="SUPFAM" id="SSF88659">
    <property type="entry name" value="Sigma3 and sigma4 domains of RNA polymerase sigma factors"/>
    <property type="match status" value="1"/>
</dbReference>
<feature type="domain" description="RNA polymerase sigma factor 70 region 4 type 2" evidence="6">
    <location>
        <begin position="123"/>
        <end position="170"/>
    </location>
</feature>
<dbReference type="Gene3D" id="1.10.1740.10">
    <property type="match status" value="1"/>
</dbReference>
<dbReference type="AlphaFoldDB" id="A0A934RM42"/>
<sequence length="880" mass="97933">MAKSVTGEQELALVRRARRGDERAFVELVGLYQNLVTSVTLSVLGERTLSEDAAQEAFVRAWKGLGQLKAEEKFRSWLVSIARRSALRLLSEKKTTKESQFEGADSRLRPDEFVVKSDDFDLVMSSLSELPEKYRLPMILFYREGESVAAVAEKLSMRPDAVKQRLKRGRDILREKVEQRLARALRMSAPGAAFTAGVAGVVSQAGGVGTAAAAGLAKFSVTSGSSLGSSSIATGASAMNSKMTTLLAVGVTLAAVPVGYGVRELTAREERGGAVAQTAIVGRETKLEDELRQRPLPPSQVVDEWRRLVEKHGRTSEGMVKIYEEVDQREKGFVRASLETVLMANWVRVDALGGFEKVYQGRSWSNRYLFLDEWMKANPRAAMERTLAWLAEDEKRQFPESAALILAEQSPDMFLEFLEELPFRLGVSSALTEGLALVAESRPLELRDRALMIEGDSQRVILTAALKAWGKLNPRAALAWIKEHPGELDQVHTERFFAVAEGWAEAQPGEMLTQLDEVCGDLPKGWDRQVLYSRLATLALTQVVDEDLEGAFRWWGKNLRKIPARTMHHKMGQVIRQELTRNPARMISILAQHGLLAEMDNQFRDSGNGSDLTAKWRELAEAVKEIPASPGREELVRSVAWQLLQTSDWDAVEFVDLADGERAESAARKNVVNGLLGREVNLPKLQKLVADFPHWAREFEGEALQKLPHSASEEAIDHEAWIPIFERLMDAGTYQSFNDFQPLILSLGGSYLAEDPESAYQWMNEVMKGHADESIVENFVGQGVGAWIQSDAEEAMAWVAQKGFGSFSQEQLQGMVWGTCRIPDGLPYFWQIFAALGPDSQRAGMVHSAMDYHGVEKVRQGLEEAELTAQERALLESFLK</sequence>
<protein>
    <submittedName>
        <fullName evidence="7">Sigma-70 family RNA polymerase sigma factor</fullName>
    </submittedName>
</protein>
<dbReference type="GO" id="GO:0006352">
    <property type="term" value="P:DNA-templated transcription initiation"/>
    <property type="evidence" value="ECO:0007669"/>
    <property type="project" value="InterPro"/>
</dbReference>
<reference evidence="7" key="1">
    <citation type="submission" date="2021-01" db="EMBL/GenBank/DDBJ databases">
        <title>Modified the classification status of verrucomicrobia.</title>
        <authorList>
            <person name="Feng X."/>
        </authorList>
    </citation>
    <scope>NUCLEOTIDE SEQUENCE</scope>
    <source>
        <strain evidence="7">KCTC 12986</strain>
    </source>
</reference>
<dbReference type="Pfam" id="PF04542">
    <property type="entry name" value="Sigma70_r2"/>
    <property type="match status" value="1"/>
</dbReference>